<name>A0A382X0U5_9ZZZZ</name>
<feature type="transmembrane region" description="Helical" evidence="1">
    <location>
        <begin position="21"/>
        <end position="46"/>
    </location>
</feature>
<reference evidence="2" key="1">
    <citation type="submission" date="2018-05" db="EMBL/GenBank/DDBJ databases">
        <authorList>
            <person name="Lanie J.A."/>
            <person name="Ng W.-L."/>
            <person name="Kazmierczak K.M."/>
            <person name="Andrzejewski T.M."/>
            <person name="Davidsen T.M."/>
            <person name="Wayne K.J."/>
            <person name="Tettelin H."/>
            <person name="Glass J.I."/>
            <person name="Rusch D."/>
            <person name="Podicherti R."/>
            <person name="Tsui H.-C.T."/>
            <person name="Winkler M.E."/>
        </authorList>
    </citation>
    <scope>NUCLEOTIDE SEQUENCE</scope>
</reference>
<keyword evidence="1" id="KW-0812">Transmembrane</keyword>
<gene>
    <name evidence="2" type="ORF">METZ01_LOCUS417303</name>
</gene>
<feature type="non-terminal residue" evidence="2">
    <location>
        <position position="124"/>
    </location>
</feature>
<organism evidence="2">
    <name type="scientific">marine metagenome</name>
    <dbReference type="NCBI Taxonomy" id="408172"/>
    <lineage>
        <taxon>unclassified sequences</taxon>
        <taxon>metagenomes</taxon>
        <taxon>ecological metagenomes</taxon>
    </lineage>
</organism>
<keyword evidence="1" id="KW-0472">Membrane</keyword>
<accession>A0A382X0U5</accession>
<sequence>VSKDKHPSLMLNTRYYRFIRPAFFYGLCVILPLLVLETGSLIAVSFSASVEEKIPYLQAISRSWNLHPWNAVKENSEKNYFHPITQVRGKSSIPWKALNTNEYGFIHNGHNISLLNSFPEKPEG</sequence>
<dbReference type="EMBL" id="UINC01163896">
    <property type="protein sequence ID" value="SVD64449.1"/>
    <property type="molecule type" value="Genomic_DNA"/>
</dbReference>
<dbReference type="AlphaFoldDB" id="A0A382X0U5"/>
<evidence type="ECO:0000256" key="1">
    <source>
        <dbReference type="SAM" id="Phobius"/>
    </source>
</evidence>
<feature type="non-terminal residue" evidence="2">
    <location>
        <position position="1"/>
    </location>
</feature>
<proteinExistence type="predicted"/>
<evidence type="ECO:0000313" key="2">
    <source>
        <dbReference type="EMBL" id="SVD64449.1"/>
    </source>
</evidence>
<keyword evidence="1" id="KW-1133">Transmembrane helix</keyword>
<protein>
    <submittedName>
        <fullName evidence="2">Uncharacterized protein</fullName>
    </submittedName>
</protein>